<sequence length="86" mass="9452">MAWPPALKLDQQISDNKNQPQSGPLRLPASAAVRSSSPTPPGRPLRTRRAPPNPCGFRAIRLGSDGEGQRLRLLRPCRPERLHRAG</sequence>
<gene>
    <name evidence="2" type="ORF">G9E63_004307</name>
</gene>
<accession>A0A750MDN7</accession>
<evidence type="ECO:0000313" key="2">
    <source>
        <dbReference type="EMBL" id="HAF6252638.1"/>
    </source>
</evidence>
<organism evidence="2">
    <name type="scientific">Salmonella enterica</name>
    <name type="common">Salmonella choleraesuis</name>
    <dbReference type="NCBI Taxonomy" id="28901"/>
    <lineage>
        <taxon>Bacteria</taxon>
        <taxon>Pseudomonadati</taxon>
        <taxon>Pseudomonadota</taxon>
        <taxon>Gammaproteobacteria</taxon>
        <taxon>Enterobacterales</taxon>
        <taxon>Enterobacteriaceae</taxon>
        <taxon>Salmonella</taxon>
    </lineage>
</organism>
<dbReference type="EMBL" id="DAAVPT010000017">
    <property type="protein sequence ID" value="HAF6252638.1"/>
    <property type="molecule type" value="Genomic_DNA"/>
</dbReference>
<name>A0A750MDN7_SALER</name>
<dbReference type="AlphaFoldDB" id="A0A750MDN7"/>
<reference evidence="2" key="2">
    <citation type="submission" date="2020-02" db="EMBL/GenBank/DDBJ databases">
        <authorList>
            <consortium name="NCBI Pathogen Detection Project"/>
        </authorList>
    </citation>
    <scope>NUCLEOTIDE SEQUENCE</scope>
    <source>
        <strain evidence="2">MA.GA5714TB</strain>
    </source>
</reference>
<proteinExistence type="predicted"/>
<reference evidence="2" key="1">
    <citation type="journal article" date="2018" name="Genome Biol.">
        <title>SKESA: strategic k-mer extension for scrupulous assemblies.</title>
        <authorList>
            <person name="Souvorov A."/>
            <person name="Agarwala R."/>
            <person name="Lipman D.J."/>
        </authorList>
    </citation>
    <scope>NUCLEOTIDE SEQUENCE</scope>
    <source>
        <strain evidence="2">MA.GA5714TB</strain>
    </source>
</reference>
<evidence type="ECO:0000256" key="1">
    <source>
        <dbReference type="SAM" id="MobiDB-lite"/>
    </source>
</evidence>
<protein>
    <submittedName>
        <fullName evidence="2">Uncharacterized protein</fullName>
    </submittedName>
</protein>
<comment type="caution">
    <text evidence="2">The sequence shown here is derived from an EMBL/GenBank/DDBJ whole genome shotgun (WGS) entry which is preliminary data.</text>
</comment>
<feature type="compositionally biased region" description="Polar residues" evidence="1">
    <location>
        <begin position="11"/>
        <end position="22"/>
    </location>
</feature>
<feature type="region of interest" description="Disordered" evidence="1">
    <location>
        <begin position="1"/>
        <end position="63"/>
    </location>
</feature>